<organism evidence="2 3">
    <name type="scientific">Sporomusa acidovorans (strain ATCC 49682 / DSM 3132 / Mol)</name>
    <dbReference type="NCBI Taxonomy" id="1123286"/>
    <lineage>
        <taxon>Bacteria</taxon>
        <taxon>Bacillati</taxon>
        <taxon>Bacillota</taxon>
        <taxon>Negativicutes</taxon>
        <taxon>Selenomonadales</taxon>
        <taxon>Sporomusaceae</taxon>
        <taxon>Sporomusa</taxon>
    </lineage>
</organism>
<dbReference type="PANTHER" id="PTHR42928:SF5">
    <property type="entry name" value="BLR1237 PROTEIN"/>
    <property type="match status" value="1"/>
</dbReference>
<dbReference type="EMBL" id="CP155571">
    <property type="protein sequence ID" value="XFO74487.1"/>
    <property type="molecule type" value="Genomic_DNA"/>
</dbReference>
<dbReference type="CDD" id="cd07012">
    <property type="entry name" value="PBP2_Bug_TTT"/>
    <property type="match status" value="1"/>
</dbReference>
<evidence type="ECO:0000313" key="2">
    <source>
        <dbReference type="EMBL" id="XFO74487.1"/>
    </source>
</evidence>
<dbReference type="SUPFAM" id="SSF53850">
    <property type="entry name" value="Periplasmic binding protein-like II"/>
    <property type="match status" value="1"/>
</dbReference>
<protein>
    <recommendedName>
        <fullName evidence="4">Tripartite tricarboxylate transporter family receptor</fullName>
    </recommendedName>
</protein>
<dbReference type="Pfam" id="PF03401">
    <property type="entry name" value="TctC"/>
    <property type="match status" value="1"/>
</dbReference>
<proteinExistence type="inferred from homology"/>
<keyword evidence="3" id="KW-1185">Reference proteome</keyword>
<evidence type="ECO:0000313" key="3">
    <source>
        <dbReference type="Proteomes" id="UP000216052"/>
    </source>
</evidence>
<dbReference type="Gene3D" id="3.40.190.150">
    <property type="entry name" value="Bordetella uptake gene, domain 1"/>
    <property type="match status" value="1"/>
</dbReference>
<dbReference type="Gene3D" id="3.40.190.10">
    <property type="entry name" value="Periplasmic binding protein-like II"/>
    <property type="match status" value="1"/>
</dbReference>
<name>A0ABZ3J998_SPOA4</name>
<dbReference type="PROSITE" id="PS51257">
    <property type="entry name" value="PROKAR_LIPOPROTEIN"/>
    <property type="match status" value="1"/>
</dbReference>
<dbReference type="PIRSF" id="PIRSF017082">
    <property type="entry name" value="YflP"/>
    <property type="match status" value="1"/>
</dbReference>
<gene>
    <name evidence="2" type="ORF">SPACI_045970</name>
</gene>
<sequence length="341" mass="36529">MVGNKMVSSLMVIFLSIAIMTGGCTMGAKESTVSEKYPAKPITIIVPFAAGGSSDMIARALEKSAQKHLGQSLVVVNIPGGAGTIGMNELAAAKPDGYTIGVVSMGAILQPLYGQTRYHYPTALEPLVNIVSSPVVVASLAEKPWKNMSELVSYAKRHPGEIKYGHSGLGTAVHVTGEMFAQETGINIVQVPFPGGEPESLAALLGKHIQIMIAYNPAVLKEYVESGIIRILGVSDETRLNIPEFGDVPTFKEQGIDVAFNFWTGIAAPKGLPPAEKARLTAGLKEMINDPEFKKNMEKLGMSVQYMGPEEFSARWIEDNTKLTKIVKETGIADLIAAQKK</sequence>
<dbReference type="InterPro" id="IPR042100">
    <property type="entry name" value="Bug_dom1"/>
</dbReference>
<dbReference type="InterPro" id="IPR005064">
    <property type="entry name" value="BUG"/>
</dbReference>
<dbReference type="PANTHER" id="PTHR42928">
    <property type="entry name" value="TRICARBOXYLATE-BINDING PROTEIN"/>
    <property type="match status" value="1"/>
</dbReference>
<evidence type="ECO:0008006" key="4">
    <source>
        <dbReference type="Google" id="ProtNLM"/>
    </source>
</evidence>
<comment type="similarity">
    <text evidence="1">Belongs to the UPF0065 (bug) family.</text>
</comment>
<dbReference type="Proteomes" id="UP000216052">
    <property type="component" value="Chromosome"/>
</dbReference>
<evidence type="ECO:0000256" key="1">
    <source>
        <dbReference type="ARBA" id="ARBA00006987"/>
    </source>
</evidence>
<reference evidence="2" key="1">
    <citation type="submission" date="2024-05" db="EMBL/GenBank/DDBJ databases">
        <title>Isolation and characterization of Sporomusa carbonis sp. nov., a carboxydotrophic hydrogenogen in the genus of Sporomusa isolated from a charcoal burning pile.</title>
        <authorList>
            <person name="Boeer T."/>
            <person name="Rosenbaum F."/>
            <person name="Eysell L."/>
            <person name="Mueller V."/>
            <person name="Daniel R."/>
            <person name="Poehlein A."/>
        </authorList>
    </citation>
    <scope>NUCLEOTIDE SEQUENCE [LARGE SCALE GENOMIC DNA]</scope>
    <source>
        <strain evidence="2">DSM 3132</strain>
    </source>
</reference>
<accession>A0ABZ3J998</accession>